<dbReference type="InterPro" id="IPR029058">
    <property type="entry name" value="AB_hydrolase_fold"/>
</dbReference>
<dbReference type="InterPro" id="IPR050300">
    <property type="entry name" value="GDXG_lipolytic_enzyme"/>
</dbReference>
<dbReference type="Pfam" id="PF20434">
    <property type="entry name" value="BD-FAE"/>
    <property type="match status" value="1"/>
</dbReference>
<dbReference type="Proteomes" id="UP000285232">
    <property type="component" value="Unassembled WGS sequence"/>
</dbReference>
<dbReference type="Gene3D" id="3.40.50.1820">
    <property type="entry name" value="alpha/beta hydrolase"/>
    <property type="match status" value="1"/>
</dbReference>
<organism evidence="3 4">
    <name type="scientific">Aurantiacibacter aquimixticola</name>
    <dbReference type="NCBI Taxonomy" id="1958945"/>
    <lineage>
        <taxon>Bacteria</taxon>
        <taxon>Pseudomonadati</taxon>
        <taxon>Pseudomonadota</taxon>
        <taxon>Alphaproteobacteria</taxon>
        <taxon>Sphingomonadales</taxon>
        <taxon>Erythrobacteraceae</taxon>
        <taxon>Aurantiacibacter</taxon>
    </lineage>
</organism>
<sequence>MKYLLALPVVLLLAIGVSYAVSPLHTFDTLVPKDGDSTRIAEGIPYAEGPRRKLDIYAPTQPSADQLPVIVWFYGGSWNSGSRQGYEFVGRALAAHGFVVVVPDYRLVPEVRFPAFVEDGAAAVRWVQATIGDYGGNGDAIVLGGHSAGAYIAAMLANDPRWLGEDREAIAGMVGLAGPYDFAPFDSDASIAAFGQWPDAADTQPVTFADAGAPPALFLTGTEDTTVMPRNGEALAARLTEQGVEAEARAYPDVDHIDIIIALSRPLRGRAPVLRDVADFARRVTEAN</sequence>
<dbReference type="InterPro" id="IPR049492">
    <property type="entry name" value="BD-FAE-like_dom"/>
</dbReference>
<dbReference type="OrthoDB" id="9771666at2"/>
<dbReference type="GO" id="GO:0016787">
    <property type="term" value="F:hydrolase activity"/>
    <property type="evidence" value="ECO:0007669"/>
    <property type="project" value="UniProtKB-KW"/>
</dbReference>
<comment type="caution">
    <text evidence="3">The sequence shown here is derived from an EMBL/GenBank/DDBJ whole genome shotgun (WGS) entry which is preliminary data.</text>
</comment>
<evidence type="ECO:0000313" key="3">
    <source>
        <dbReference type="EMBL" id="RJY10401.1"/>
    </source>
</evidence>
<gene>
    <name evidence="3" type="ORF">D6201_12585</name>
</gene>
<evidence type="ECO:0000313" key="4">
    <source>
        <dbReference type="Proteomes" id="UP000285232"/>
    </source>
</evidence>
<dbReference type="EMBL" id="RAHX01000001">
    <property type="protein sequence ID" value="RJY10401.1"/>
    <property type="molecule type" value="Genomic_DNA"/>
</dbReference>
<evidence type="ECO:0000256" key="1">
    <source>
        <dbReference type="ARBA" id="ARBA00022801"/>
    </source>
</evidence>
<accession>A0A419RXE8</accession>
<dbReference type="AlphaFoldDB" id="A0A419RXE8"/>
<keyword evidence="4" id="KW-1185">Reference proteome</keyword>
<reference evidence="3 4" key="1">
    <citation type="journal article" date="2017" name="Int. J. Syst. Evol. Microbiol.">
        <title>Erythrobacter aquimixticola sp. nov., isolated from the junction between the ocean and a freshwater spring.</title>
        <authorList>
            <person name="Park S."/>
            <person name="Jung Y.T."/>
            <person name="Choi S.J."/>
            <person name="Yoon J.H."/>
        </authorList>
    </citation>
    <scope>NUCLEOTIDE SEQUENCE [LARGE SCALE GENOMIC DNA]</scope>
    <source>
        <strain evidence="3 4">JSSK-14</strain>
    </source>
</reference>
<name>A0A419RXE8_9SPHN</name>
<evidence type="ECO:0000259" key="2">
    <source>
        <dbReference type="Pfam" id="PF20434"/>
    </source>
</evidence>
<keyword evidence="1 3" id="KW-0378">Hydrolase</keyword>
<feature type="domain" description="BD-FAE-like" evidence="2">
    <location>
        <begin position="54"/>
        <end position="239"/>
    </location>
</feature>
<proteinExistence type="predicted"/>
<dbReference type="PANTHER" id="PTHR48081:SF9">
    <property type="entry name" value="CARBOXYLESTERASE"/>
    <property type="match status" value="1"/>
</dbReference>
<dbReference type="PANTHER" id="PTHR48081">
    <property type="entry name" value="AB HYDROLASE SUPERFAMILY PROTEIN C4A8.06C"/>
    <property type="match status" value="1"/>
</dbReference>
<protein>
    <submittedName>
        <fullName evidence="3">Alpha/beta hydrolase</fullName>
    </submittedName>
</protein>
<dbReference type="SUPFAM" id="SSF53474">
    <property type="entry name" value="alpha/beta-Hydrolases"/>
    <property type="match status" value="1"/>
</dbReference>